<evidence type="ECO:0008006" key="5">
    <source>
        <dbReference type="Google" id="ProtNLM"/>
    </source>
</evidence>
<dbReference type="Proteomes" id="UP000460718">
    <property type="component" value="Unassembled WGS sequence"/>
</dbReference>
<evidence type="ECO:0000313" key="3">
    <source>
        <dbReference type="EMBL" id="KAE8976810.1"/>
    </source>
</evidence>
<dbReference type="EMBL" id="QXFW01002628">
    <property type="protein sequence ID" value="KAE8976810.1"/>
    <property type="molecule type" value="Genomic_DNA"/>
</dbReference>
<dbReference type="GO" id="GO:0003700">
    <property type="term" value="F:DNA-binding transcription factor activity"/>
    <property type="evidence" value="ECO:0007669"/>
    <property type="project" value="InterPro"/>
</dbReference>
<gene>
    <name evidence="3" type="ORF">PF011_g23898</name>
</gene>
<dbReference type="InterPro" id="IPR046347">
    <property type="entry name" value="bZIP_sf"/>
</dbReference>
<evidence type="ECO:0000256" key="2">
    <source>
        <dbReference type="SAM" id="MobiDB-lite"/>
    </source>
</evidence>
<protein>
    <recommendedName>
        <fullName evidence="5">BZIP domain-containing protein</fullName>
    </recommendedName>
</protein>
<sequence>MASSFLCPPNVHALSDNVIGGVVQRVTPFHRRLDHSCRTSTTTQQLNVPQQQLQSAIGHTRPPPLQSLADAATAQTPDARRERCRVNQARYRKRQRKHAEDLDSSIQQLRDEIQELETQRQVLLRCAPASESVWIVATEYFRLFRQGCMAPVKAPDMVSSSSANHSQAVSRLKQAHAQLDFLRATMSPDVTDGSACGPDAILKHWKLLSLYHGDVHVQLKRLRQDSGSGSVVATTRVGLTITEKSLRYIYPHLSADSSDSTLLAKKLLNQRLVMRGSVRFDWDDNSGQVVRMETKIDMMSAMIKLLGNLGDVVRVFEKAAITPEGRFIDRSSSSSASATSLPLQSQREQ</sequence>
<dbReference type="CDD" id="cd14686">
    <property type="entry name" value="bZIP"/>
    <property type="match status" value="1"/>
</dbReference>
<name>A0A6A3I3P6_9STRA</name>
<keyword evidence="1" id="KW-0175">Coiled coil</keyword>
<accession>A0A6A3I3P6</accession>
<comment type="caution">
    <text evidence="3">The sequence shown here is derived from an EMBL/GenBank/DDBJ whole genome shotgun (WGS) entry which is preliminary data.</text>
</comment>
<evidence type="ECO:0000256" key="1">
    <source>
        <dbReference type="SAM" id="Coils"/>
    </source>
</evidence>
<dbReference type="SUPFAM" id="SSF57959">
    <property type="entry name" value="Leucine zipper domain"/>
    <property type="match status" value="1"/>
</dbReference>
<proteinExistence type="predicted"/>
<feature type="coiled-coil region" evidence="1">
    <location>
        <begin position="92"/>
        <end position="126"/>
    </location>
</feature>
<organism evidence="3 4">
    <name type="scientific">Phytophthora fragariae</name>
    <dbReference type="NCBI Taxonomy" id="53985"/>
    <lineage>
        <taxon>Eukaryota</taxon>
        <taxon>Sar</taxon>
        <taxon>Stramenopiles</taxon>
        <taxon>Oomycota</taxon>
        <taxon>Peronosporomycetes</taxon>
        <taxon>Peronosporales</taxon>
        <taxon>Peronosporaceae</taxon>
        <taxon>Phytophthora</taxon>
    </lineage>
</organism>
<reference evidence="3 4" key="1">
    <citation type="submission" date="2018-09" db="EMBL/GenBank/DDBJ databases">
        <title>Genomic investigation of the strawberry pathogen Phytophthora fragariae indicates pathogenicity is determined by transcriptional variation in three key races.</title>
        <authorList>
            <person name="Adams T.M."/>
            <person name="Armitage A.D."/>
            <person name="Sobczyk M.K."/>
            <person name="Bates H.J."/>
            <person name="Dunwell J.M."/>
            <person name="Nellist C.F."/>
            <person name="Harrison R.J."/>
        </authorList>
    </citation>
    <scope>NUCLEOTIDE SEQUENCE [LARGE SCALE GENOMIC DNA]</scope>
    <source>
        <strain evidence="3 4">SCRP245</strain>
    </source>
</reference>
<dbReference type="AlphaFoldDB" id="A0A6A3I3P6"/>
<feature type="region of interest" description="Disordered" evidence="2">
    <location>
        <begin position="329"/>
        <end position="349"/>
    </location>
</feature>
<evidence type="ECO:0000313" key="4">
    <source>
        <dbReference type="Proteomes" id="UP000460718"/>
    </source>
</evidence>
<feature type="compositionally biased region" description="Low complexity" evidence="2">
    <location>
        <begin position="331"/>
        <end position="349"/>
    </location>
</feature>